<proteinExistence type="predicted"/>
<sequence>MDFFFFFFSSISLSLSLSMCPRMPLTVSTFSSPENRGDNRGRLGMNT</sequence>
<evidence type="ECO:0000313" key="2">
    <source>
        <dbReference type="Proteomes" id="UP000805649"/>
    </source>
</evidence>
<organism evidence="1 2">
    <name type="scientific">Colletotrichum truncatum</name>
    <name type="common">Anthracnose fungus</name>
    <name type="synonym">Colletotrichum capsici</name>
    <dbReference type="NCBI Taxonomy" id="5467"/>
    <lineage>
        <taxon>Eukaryota</taxon>
        <taxon>Fungi</taxon>
        <taxon>Dikarya</taxon>
        <taxon>Ascomycota</taxon>
        <taxon>Pezizomycotina</taxon>
        <taxon>Sordariomycetes</taxon>
        <taxon>Hypocreomycetidae</taxon>
        <taxon>Glomerellales</taxon>
        <taxon>Glomerellaceae</taxon>
        <taxon>Colletotrichum</taxon>
        <taxon>Colletotrichum truncatum species complex</taxon>
    </lineage>
</organism>
<keyword evidence="2" id="KW-1185">Reference proteome</keyword>
<accession>A0ACC3Z7N3</accession>
<comment type="caution">
    <text evidence="1">The sequence shown here is derived from an EMBL/GenBank/DDBJ whole genome shotgun (WGS) entry which is preliminary data.</text>
</comment>
<dbReference type="EMBL" id="VUJX02000003">
    <property type="protein sequence ID" value="KAL0940073.1"/>
    <property type="molecule type" value="Genomic_DNA"/>
</dbReference>
<evidence type="ECO:0000313" key="1">
    <source>
        <dbReference type="EMBL" id="KAL0940073.1"/>
    </source>
</evidence>
<reference evidence="1 2" key="1">
    <citation type="journal article" date="2020" name="Phytopathology">
        <title>Genome Sequence Resources of Colletotrichum truncatum, C. plurivorum, C. musicola, and C. sojae: Four Species Pathogenic to Soybean (Glycine max).</title>
        <authorList>
            <person name="Rogerio F."/>
            <person name="Boufleur T.R."/>
            <person name="Ciampi-Guillardi M."/>
            <person name="Sukno S.A."/>
            <person name="Thon M.R."/>
            <person name="Massola Junior N.S."/>
            <person name="Baroncelli R."/>
        </authorList>
    </citation>
    <scope>NUCLEOTIDE SEQUENCE [LARGE SCALE GENOMIC DNA]</scope>
    <source>
        <strain evidence="1 2">CMES1059</strain>
    </source>
</reference>
<protein>
    <submittedName>
        <fullName evidence="1">Uncharacterized protein</fullName>
    </submittedName>
</protein>
<dbReference type="Proteomes" id="UP000805649">
    <property type="component" value="Unassembled WGS sequence"/>
</dbReference>
<name>A0ACC3Z7N3_COLTU</name>
<gene>
    <name evidence="1" type="ORF">CTRU02_206683</name>
</gene>